<proteinExistence type="predicted"/>
<dbReference type="EMBL" id="MT144591">
    <property type="protein sequence ID" value="QJH93791.1"/>
    <property type="molecule type" value="Genomic_DNA"/>
</dbReference>
<sequence>MTAPHAHDWQQDEAASDIYVARYRCDCGARGYRERRQWLRGKRSQQVALPQKPIREYARGGKQYYARFPEPVPEPDCKPRSAGNNVTGGYLPPCSGGG</sequence>
<evidence type="ECO:0000313" key="3">
    <source>
        <dbReference type="EMBL" id="QJH93791.1"/>
    </source>
</evidence>
<evidence type="ECO:0000313" key="2">
    <source>
        <dbReference type="EMBL" id="QJA43976.1"/>
    </source>
</evidence>
<evidence type="ECO:0000256" key="1">
    <source>
        <dbReference type="SAM" id="MobiDB-lite"/>
    </source>
</evidence>
<protein>
    <submittedName>
        <fullName evidence="2">Uncharacterized protein</fullName>
    </submittedName>
</protein>
<name>A0A6H1Z7X8_9ZZZZ</name>
<organism evidence="2">
    <name type="scientific">viral metagenome</name>
    <dbReference type="NCBI Taxonomy" id="1070528"/>
    <lineage>
        <taxon>unclassified sequences</taxon>
        <taxon>metagenomes</taxon>
        <taxon>organismal metagenomes</taxon>
    </lineage>
</organism>
<accession>A0A6H1Z7X8</accession>
<dbReference type="EMBL" id="MT143972">
    <property type="protein sequence ID" value="QJA43976.1"/>
    <property type="molecule type" value="Genomic_DNA"/>
</dbReference>
<dbReference type="AlphaFoldDB" id="A0A6H1Z7X8"/>
<feature type="region of interest" description="Disordered" evidence="1">
    <location>
        <begin position="71"/>
        <end position="98"/>
    </location>
</feature>
<reference evidence="2" key="1">
    <citation type="submission" date="2020-03" db="EMBL/GenBank/DDBJ databases">
        <title>The deep terrestrial virosphere.</title>
        <authorList>
            <person name="Holmfeldt K."/>
            <person name="Nilsson E."/>
            <person name="Simone D."/>
            <person name="Lopez-Fernandez M."/>
            <person name="Wu X."/>
            <person name="de Brujin I."/>
            <person name="Lundin D."/>
            <person name="Andersson A."/>
            <person name="Bertilsson S."/>
            <person name="Dopson M."/>
        </authorList>
    </citation>
    <scope>NUCLEOTIDE SEQUENCE</scope>
    <source>
        <strain evidence="2">TM448A00065</strain>
        <strain evidence="3">TM448B00134</strain>
    </source>
</reference>
<gene>
    <name evidence="2" type="ORF">TM448A00065_0022</name>
    <name evidence="3" type="ORF">TM448B00134_0085</name>
</gene>